<dbReference type="EMBL" id="JBFXLQ010000033">
    <property type="protein sequence ID" value="KAL2865217.1"/>
    <property type="molecule type" value="Genomic_DNA"/>
</dbReference>
<keyword evidence="1" id="KW-1133">Transmembrane helix</keyword>
<accession>A0ABR4LLG7</accession>
<reference evidence="2 3" key="1">
    <citation type="submission" date="2024-07" db="EMBL/GenBank/DDBJ databases">
        <title>Section-level genome sequencing and comparative genomics of Aspergillus sections Usti and Cavernicolus.</title>
        <authorList>
            <consortium name="Lawrence Berkeley National Laboratory"/>
            <person name="Nybo J.L."/>
            <person name="Vesth T.C."/>
            <person name="Theobald S."/>
            <person name="Frisvad J.C."/>
            <person name="Larsen T.O."/>
            <person name="Kjaerboelling I."/>
            <person name="Rothschild-Mancinelli K."/>
            <person name="Lyhne E.K."/>
            <person name="Kogle M.E."/>
            <person name="Barry K."/>
            <person name="Clum A."/>
            <person name="Na H."/>
            <person name="Ledsgaard L."/>
            <person name="Lin J."/>
            <person name="Lipzen A."/>
            <person name="Kuo A."/>
            <person name="Riley R."/>
            <person name="Mondo S."/>
            <person name="Labutti K."/>
            <person name="Haridas S."/>
            <person name="Pangalinan J."/>
            <person name="Salamov A.A."/>
            <person name="Simmons B.A."/>
            <person name="Magnuson J.K."/>
            <person name="Chen J."/>
            <person name="Drula E."/>
            <person name="Henrissat B."/>
            <person name="Wiebenga A."/>
            <person name="Lubbers R.J."/>
            <person name="Gomes A.C."/>
            <person name="Macurrencykelacurrency M.R."/>
            <person name="Stajich J."/>
            <person name="Grigoriev I.V."/>
            <person name="Mortensen U.H."/>
            <person name="De Vries R.P."/>
            <person name="Baker S.E."/>
            <person name="Andersen M.R."/>
        </authorList>
    </citation>
    <scope>NUCLEOTIDE SEQUENCE [LARGE SCALE GENOMIC DNA]</scope>
    <source>
        <strain evidence="2 3">CBS 449.75</strain>
    </source>
</reference>
<gene>
    <name evidence="2" type="ORF">BJX67DRAFT_389441</name>
</gene>
<sequence length="270" mass="29186">MPGNDTNHCRILSLPEQLIRSTNTQRPPQPRRRCYSETANVANGSFPRERPMTGFEHRTSSVLSTSASSNCSSTIYSIETASQMESLDRPMSGTCPPQNPYALYLRGVPGAETEADILLYPRPADTRDNIHSLEGYWESLPAYSSGTRISYLSPLPGSTRSSLSPSTSAGHPDGEALTSIFPAEVVGEKPQQDISRPRLCGLPFWVAGLILLLSVIAIILSAALAAAKTGRHVQQQQQPQQTTTAYTTVTAHQSISLSTLILPPPVPSID</sequence>
<organism evidence="2 3">
    <name type="scientific">Aspergillus lucknowensis</name>
    <dbReference type="NCBI Taxonomy" id="176173"/>
    <lineage>
        <taxon>Eukaryota</taxon>
        <taxon>Fungi</taxon>
        <taxon>Dikarya</taxon>
        <taxon>Ascomycota</taxon>
        <taxon>Pezizomycotina</taxon>
        <taxon>Eurotiomycetes</taxon>
        <taxon>Eurotiomycetidae</taxon>
        <taxon>Eurotiales</taxon>
        <taxon>Aspergillaceae</taxon>
        <taxon>Aspergillus</taxon>
        <taxon>Aspergillus subgen. Nidulantes</taxon>
    </lineage>
</organism>
<comment type="caution">
    <text evidence="2">The sequence shown here is derived from an EMBL/GenBank/DDBJ whole genome shotgun (WGS) entry which is preliminary data.</text>
</comment>
<keyword evidence="1" id="KW-0472">Membrane</keyword>
<dbReference type="RefSeq" id="XP_070884196.1">
    <property type="nucleotide sequence ID" value="XM_071034498.1"/>
</dbReference>
<name>A0ABR4LLG7_9EURO</name>
<evidence type="ECO:0000256" key="1">
    <source>
        <dbReference type="SAM" id="Phobius"/>
    </source>
</evidence>
<feature type="transmembrane region" description="Helical" evidence="1">
    <location>
        <begin position="202"/>
        <end position="227"/>
    </location>
</feature>
<dbReference type="Proteomes" id="UP001610432">
    <property type="component" value="Unassembled WGS sequence"/>
</dbReference>
<evidence type="ECO:0000313" key="3">
    <source>
        <dbReference type="Proteomes" id="UP001610432"/>
    </source>
</evidence>
<protein>
    <submittedName>
        <fullName evidence="2">Uncharacterized protein</fullName>
    </submittedName>
</protein>
<keyword evidence="1" id="KW-0812">Transmembrane</keyword>
<keyword evidence="3" id="KW-1185">Reference proteome</keyword>
<evidence type="ECO:0000313" key="2">
    <source>
        <dbReference type="EMBL" id="KAL2865217.1"/>
    </source>
</evidence>
<dbReference type="GeneID" id="98149570"/>
<proteinExistence type="predicted"/>